<proteinExistence type="predicted"/>
<reference evidence="1" key="2">
    <citation type="submission" date="2022-10" db="EMBL/GenBank/DDBJ databases">
        <authorList>
            <person name="Ngo T.-E."/>
        </authorList>
    </citation>
    <scope>NUCLEOTIDE SEQUENCE</scope>
    <source>
        <strain evidence="1">JHB</strain>
    </source>
</reference>
<accession>A0A9Q9SS52</accession>
<evidence type="ECO:0000313" key="1">
    <source>
        <dbReference type="EMBL" id="WAN68612.1"/>
    </source>
</evidence>
<protein>
    <submittedName>
        <fullName evidence="1">Uncharacterized protein</fullName>
    </submittedName>
</protein>
<dbReference type="Proteomes" id="UP000176944">
    <property type="component" value="Chromosome"/>
</dbReference>
<gene>
    <name evidence="1" type="ORF">BJP36_40280</name>
</gene>
<dbReference type="EMBL" id="CP017708">
    <property type="protein sequence ID" value="WAN68612.1"/>
    <property type="molecule type" value="Genomic_DNA"/>
</dbReference>
<name>A0A9Q9SS52_MOOP1</name>
<organism evidence="1">
    <name type="scientific">Moorena producens (strain JHB)</name>
    <dbReference type="NCBI Taxonomy" id="1454205"/>
    <lineage>
        <taxon>Bacteria</taxon>
        <taxon>Bacillati</taxon>
        <taxon>Cyanobacteriota</taxon>
        <taxon>Cyanophyceae</taxon>
        <taxon>Coleofasciculales</taxon>
        <taxon>Coleofasciculaceae</taxon>
        <taxon>Moorena</taxon>
    </lineage>
</organism>
<dbReference type="AlphaFoldDB" id="A0A9Q9SS52"/>
<reference evidence="1" key="1">
    <citation type="journal article" date="2017" name="Proc. Natl. Acad. Sci. U.S.A.">
        <title>Comparative genomics uncovers the prolific and distinctive metabolic potential of the cyanobacterial genus Moorea.</title>
        <authorList>
            <person name="Leao T."/>
            <person name="Castelao G."/>
            <person name="Korobeynikov A."/>
            <person name="Monroe E.A."/>
            <person name="Podell S."/>
            <person name="Glukhov E."/>
            <person name="Allen E.E."/>
            <person name="Gerwick W.H."/>
            <person name="Gerwick L."/>
        </authorList>
    </citation>
    <scope>NUCLEOTIDE SEQUENCE</scope>
    <source>
        <strain evidence="1">JHB</strain>
    </source>
</reference>
<sequence length="138" mass="15753">MIKTGEVNLTRWIPEIPWFGQYALSLQRRMQRWLHNARINIHGLLATLRERLYKPLIQAALAVGLDDTIYLSLDTSLFWDQYCLVRLVVVHRGRALPVEGASAGTSQCFCILGLLATLREQRLPLRCCNKPYTSCPKG</sequence>